<reference evidence="6" key="1">
    <citation type="journal article" date="2023" name="BMC Genomics">
        <title>Chromosome-level genome assemblies of Cutaneotrichosporon spp. (Trichosporonales, Basidiomycota) reveal imbalanced evolution between nucleotide sequences and chromosome synteny.</title>
        <authorList>
            <person name="Kobayashi Y."/>
            <person name="Kayamori A."/>
            <person name="Aoki K."/>
            <person name="Shiwa Y."/>
            <person name="Matsutani M."/>
            <person name="Fujita N."/>
            <person name="Sugita T."/>
            <person name="Iwasaki W."/>
            <person name="Tanaka N."/>
            <person name="Takashima M."/>
        </authorList>
    </citation>
    <scope>NUCLEOTIDE SEQUENCE</scope>
    <source>
        <strain evidence="6">HIS019</strain>
    </source>
</reference>
<dbReference type="PROSITE" id="PS00798">
    <property type="entry name" value="ALDOKETO_REDUCTASE_1"/>
    <property type="match status" value="1"/>
</dbReference>
<dbReference type="CDD" id="cd19071">
    <property type="entry name" value="AKR_AKR1-5-like"/>
    <property type="match status" value="1"/>
</dbReference>
<dbReference type="InterPro" id="IPR020471">
    <property type="entry name" value="AKR"/>
</dbReference>
<dbReference type="InterPro" id="IPR023210">
    <property type="entry name" value="NADP_OxRdtase_dom"/>
</dbReference>
<dbReference type="GO" id="GO:0016616">
    <property type="term" value="F:oxidoreductase activity, acting on the CH-OH group of donors, NAD or NADP as acceptor"/>
    <property type="evidence" value="ECO:0007669"/>
    <property type="project" value="UniProtKB-ARBA"/>
</dbReference>
<dbReference type="Proteomes" id="UP001233271">
    <property type="component" value="Chromosome 6"/>
</dbReference>
<evidence type="ECO:0000256" key="3">
    <source>
        <dbReference type="PIRSR" id="PIRSR000097-2"/>
    </source>
</evidence>
<accession>A0AA48L955</accession>
<proteinExistence type="predicted"/>
<dbReference type="SUPFAM" id="SSF51430">
    <property type="entry name" value="NAD(P)-linked oxidoreductase"/>
    <property type="match status" value="1"/>
</dbReference>
<name>A0AA48L955_9TREE</name>
<feature type="active site" description="Proton donor" evidence="2">
    <location>
        <position position="58"/>
    </location>
</feature>
<dbReference type="AlphaFoldDB" id="A0AA48L955"/>
<keyword evidence="7" id="KW-1185">Reference proteome</keyword>
<evidence type="ECO:0000259" key="5">
    <source>
        <dbReference type="Pfam" id="PF00248"/>
    </source>
</evidence>
<evidence type="ECO:0000256" key="4">
    <source>
        <dbReference type="PIRSR" id="PIRSR000097-3"/>
    </source>
</evidence>
<gene>
    <name evidence="6" type="ORF">CcaverHIS019_0607680</name>
</gene>
<dbReference type="GeneID" id="85498179"/>
<dbReference type="FunFam" id="3.20.20.100:FF:000002">
    <property type="entry name" value="2,5-diketo-D-gluconic acid reductase A"/>
    <property type="match status" value="1"/>
</dbReference>
<dbReference type="InterPro" id="IPR036812">
    <property type="entry name" value="NAD(P)_OxRdtase_dom_sf"/>
</dbReference>
<evidence type="ECO:0000313" key="7">
    <source>
        <dbReference type="Proteomes" id="UP001233271"/>
    </source>
</evidence>
<evidence type="ECO:0000313" key="6">
    <source>
        <dbReference type="EMBL" id="BEI94309.1"/>
    </source>
</evidence>
<organism evidence="6 7">
    <name type="scientific">Cutaneotrichosporon cavernicola</name>
    <dbReference type="NCBI Taxonomy" id="279322"/>
    <lineage>
        <taxon>Eukaryota</taxon>
        <taxon>Fungi</taxon>
        <taxon>Dikarya</taxon>
        <taxon>Basidiomycota</taxon>
        <taxon>Agaricomycotina</taxon>
        <taxon>Tremellomycetes</taxon>
        <taxon>Trichosporonales</taxon>
        <taxon>Trichosporonaceae</taxon>
        <taxon>Cutaneotrichosporon</taxon>
    </lineage>
</organism>
<dbReference type="PROSITE" id="PS00063">
    <property type="entry name" value="ALDOKETO_REDUCTASE_3"/>
    <property type="match status" value="1"/>
</dbReference>
<feature type="domain" description="NADP-dependent oxidoreductase" evidence="5">
    <location>
        <begin position="31"/>
        <end position="259"/>
    </location>
</feature>
<dbReference type="Pfam" id="PF00248">
    <property type="entry name" value="Aldo_ket_red"/>
    <property type="match status" value="1"/>
</dbReference>
<feature type="binding site" evidence="3">
    <location>
        <position position="122"/>
    </location>
    <ligand>
        <name>substrate</name>
    </ligand>
</feature>
<dbReference type="PIRSF" id="PIRSF000097">
    <property type="entry name" value="AKR"/>
    <property type="match status" value="1"/>
</dbReference>
<protein>
    <recommendedName>
        <fullName evidence="5">NADP-dependent oxidoreductase domain-containing protein</fullName>
    </recommendedName>
</protein>
<feature type="site" description="Lowers pKa of active site Tyr" evidence="4">
    <location>
        <position position="90"/>
    </location>
</feature>
<dbReference type="KEGG" id="ccac:CcaHIS019_0607680"/>
<sequence>MPGSKTPTSLAATYKMLDGREIPIFGLGVYEMSDGQTRAAVAWALEAGYRHIDTAEWYENEGSVGDGLRDFLTSPSGSNVSRQDIFITSKLMHNRGYNETLQDLRASLSRAGLDYFDLYLLHAPSGGKEGLVKSIGVSNFSPKHIEEIVARGDELPVVNQIDLHPFMRHKAYVDNCQKHGIILEAWAPLARAMRFQHPVIETVADKYSKTPAQVHLRWGLQHGYIVIPKSASRKRIIENADVFDFELSAADMEQLDGLDENLITDWDITTVSLVTEFVDLSLISMP</sequence>
<dbReference type="EMBL" id="AP028217">
    <property type="protein sequence ID" value="BEI94309.1"/>
    <property type="molecule type" value="Genomic_DNA"/>
</dbReference>
<dbReference type="Gene3D" id="3.20.20.100">
    <property type="entry name" value="NADP-dependent oxidoreductase domain"/>
    <property type="match status" value="2"/>
</dbReference>
<dbReference type="RefSeq" id="XP_060459574.1">
    <property type="nucleotide sequence ID" value="XM_060603263.1"/>
</dbReference>
<evidence type="ECO:0000256" key="1">
    <source>
        <dbReference type="ARBA" id="ARBA00023002"/>
    </source>
</evidence>
<dbReference type="PANTHER" id="PTHR43827">
    <property type="entry name" value="2,5-DIKETO-D-GLUCONIC ACID REDUCTASE"/>
    <property type="match status" value="1"/>
</dbReference>
<dbReference type="InterPro" id="IPR018170">
    <property type="entry name" value="Aldo/ket_reductase_CS"/>
</dbReference>
<keyword evidence="1" id="KW-0560">Oxidoreductase</keyword>
<dbReference type="PRINTS" id="PR00069">
    <property type="entry name" value="ALDKETRDTASE"/>
</dbReference>
<evidence type="ECO:0000256" key="2">
    <source>
        <dbReference type="PIRSR" id="PIRSR000097-1"/>
    </source>
</evidence>
<dbReference type="PANTHER" id="PTHR43827:SF13">
    <property type="entry name" value="ALDO_KETO REDUCTASE FAMILY PROTEIN"/>
    <property type="match status" value="1"/>
</dbReference>